<dbReference type="SUPFAM" id="SSF52833">
    <property type="entry name" value="Thioredoxin-like"/>
    <property type="match status" value="1"/>
</dbReference>
<comment type="caution">
    <text evidence="7">The sequence shown here is derived from an EMBL/GenBank/DDBJ whole genome shotgun (WGS) entry which is preliminary data.</text>
</comment>
<dbReference type="CDD" id="cd02966">
    <property type="entry name" value="TlpA_like_family"/>
    <property type="match status" value="1"/>
</dbReference>
<keyword evidence="2" id="KW-0201">Cytochrome c-type biogenesis</keyword>
<dbReference type="InterPro" id="IPR017937">
    <property type="entry name" value="Thioredoxin_CS"/>
</dbReference>
<dbReference type="InterPro" id="IPR000866">
    <property type="entry name" value="AhpC/TSA"/>
</dbReference>
<accession>A0A4Q1DAH3</accession>
<dbReference type="PANTHER" id="PTHR42852:SF6">
    <property type="entry name" value="THIOL:DISULFIDE INTERCHANGE PROTEIN DSBE"/>
    <property type="match status" value="1"/>
</dbReference>
<dbReference type="GO" id="GO:0030313">
    <property type="term" value="C:cell envelope"/>
    <property type="evidence" value="ECO:0007669"/>
    <property type="project" value="UniProtKB-SubCell"/>
</dbReference>
<dbReference type="AlphaFoldDB" id="A0A4Q1DAH3"/>
<keyword evidence="3" id="KW-1015">Disulfide bond</keyword>
<sequence>MINKYLKCTAGYLSLFAFTQAAAQQGFTISGQLKDIPDQTLVYLAGANENDTLASTYVKNGAFKLQGQAPDIDTRLLAFPALNKRTILFMGNENIALSGSVNDLANITVAGAIAHNDYEEFLYYLKPLSDYVAFYNKQVQEARNVMIRDSAMPKLNTAFMIWQTSIDRFIERKNQSPMSALLLAYSFDTDPNKDLSLLERRFAILQGAALGNRFATGIRQVIAEGKIGAVGTQAINFTQNDVNGKPVSLSQFKGKYVLVDFWASWCGPCRAENPTVVAAFNRFKNKNFTVLGVSLDQSKDAWLNAIKADNLTWPQVSDLQSWNNAVARTYRISQIPQNILVDPTGKIVAKNLRGEALLRKLDELLK</sequence>
<keyword evidence="5" id="KW-0732">Signal</keyword>
<evidence type="ECO:0000313" key="8">
    <source>
        <dbReference type="Proteomes" id="UP000290545"/>
    </source>
</evidence>
<evidence type="ECO:0000259" key="6">
    <source>
        <dbReference type="PROSITE" id="PS51352"/>
    </source>
</evidence>
<dbReference type="Pfam" id="PF14289">
    <property type="entry name" value="DUF4369"/>
    <property type="match status" value="1"/>
</dbReference>
<dbReference type="PANTHER" id="PTHR42852">
    <property type="entry name" value="THIOL:DISULFIDE INTERCHANGE PROTEIN DSBE"/>
    <property type="match status" value="1"/>
</dbReference>
<proteinExistence type="predicted"/>
<evidence type="ECO:0000256" key="2">
    <source>
        <dbReference type="ARBA" id="ARBA00022748"/>
    </source>
</evidence>
<protein>
    <submittedName>
        <fullName evidence="7">AhpC/TSA family protein</fullName>
    </submittedName>
</protein>
<dbReference type="Pfam" id="PF00578">
    <property type="entry name" value="AhpC-TSA"/>
    <property type="match status" value="1"/>
</dbReference>
<dbReference type="GO" id="GO:0016491">
    <property type="term" value="F:oxidoreductase activity"/>
    <property type="evidence" value="ECO:0007669"/>
    <property type="project" value="InterPro"/>
</dbReference>
<dbReference type="EMBL" id="SDHZ01000001">
    <property type="protein sequence ID" value="RXK85553.1"/>
    <property type="molecule type" value="Genomic_DNA"/>
</dbReference>
<name>A0A4Q1DAH3_9BACT</name>
<dbReference type="InterPro" id="IPR050553">
    <property type="entry name" value="Thioredoxin_ResA/DsbE_sf"/>
</dbReference>
<dbReference type="Proteomes" id="UP000290545">
    <property type="component" value="Unassembled WGS sequence"/>
</dbReference>
<evidence type="ECO:0000313" key="7">
    <source>
        <dbReference type="EMBL" id="RXK85553.1"/>
    </source>
</evidence>
<dbReference type="OrthoDB" id="6399635at2"/>
<keyword evidence="8" id="KW-1185">Reference proteome</keyword>
<gene>
    <name evidence="7" type="ORF">ESB13_01690</name>
</gene>
<evidence type="ECO:0000256" key="5">
    <source>
        <dbReference type="SAM" id="SignalP"/>
    </source>
</evidence>
<evidence type="ECO:0000256" key="3">
    <source>
        <dbReference type="ARBA" id="ARBA00023157"/>
    </source>
</evidence>
<organism evidence="7 8">
    <name type="scientific">Filimonas effusa</name>
    <dbReference type="NCBI Taxonomy" id="2508721"/>
    <lineage>
        <taxon>Bacteria</taxon>
        <taxon>Pseudomonadati</taxon>
        <taxon>Bacteroidota</taxon>
        <taxon>Chitinophagia</taxon>
        <taxon>Chitinophagales</taxon>
        <taxon>Chitinophagaceae</taxon>
        <taxon>Filimonas</taxon>
    </lineage>
</organism>
<reference evidence="7 8" key="1">
    <citation type="submission" date="2019-01" db="EMBL/GenBank/DDBJ databases">
        <title>Filimonas sp. strain TTM-71.</title>
        <authorList>
            <person name="Chen W.-M."/>
        </authorList>
    </citation>
    <scope>NUCLEOTIDE SEQUENCE [LARGE SCALE GENOMIC DNA]</scope>
    <source>
        <strain evidence="7 8">TTM-71</strain>
    </source>
</reference>
<dbReference type="RefSeq" id="WP_129001305.1">
    <property type="nucleotide sequence ID" value="NZ_SDHZ01000001.1"/>
</dbReference>
<dbReference type="PROSITE" id="PS51352">
    <property type="entry name" value="THIOREDOXIN_2"/>
    <property type="match status" value="1"/>
</dbReference>
<dbReference type="InterPro" id="IPR013766">
    <property type="entry name" value="Thioredoxin_domain"/>
</dbReference>
<comment type="subcellular location">
    <subcellularLocation>
        <location evidence="1">Cell envelope</location>
    </subcellularLocation>
</comment>
<feature type="domain" description="Thioredoxin" evidence="6">
    <location>
        <begin position="228"/>
        <end position="366"/>
    </location>
</feature>
<dbReference type="InterPro" id="IPR025380">
    <property type="entry name" value="DUF4369"/>
</dbReference>
<evidence type="ECO:0000256" key="1">
    <source>
        <dbReference type="ARBA" id="ARBA00004196"/>
    </source>
</evidence>
<dbReference type="InterPro" id="IPR036249">
    <property type="entry name" value="Thioredoxin-like_sf"/>
</dbReference>
<dbReference type="GO" id="GO:0017004">
    <property type="term" value="P:cytochrome complex assembly"/>
    <property type="evidence" value="ECO:0007669"/>
    <property type="project" value="UniProtKB-KW"/>
</dbReference>
<keyword evidence="4" id="KW-0676">Redox-active center</keyword>
<feature type="signal peptide" evidence="5">
    <location>
        <begin position="1"/>
        <end position="23"/>
    </location>
</feature>
<dbReference type="PROSITE" id="PS00194">
    <property type="entry name" value="THIOREDOXIN_1"/>
    <property type="match status" value="1"/>
</dbReference>
<dbReference type="Gene3D" id="3.40.30.10">
    <property type="entry name" value="Glutaredoxin"/>
    <property type="match status" value="1"/>
</dbReference>
<evidence type="ECO:0000256" key="4">
    <source>
        <dbReference type="ARBA" id="ARBA00023284"/>
    </source>
</evidence>
<feature type="chain" id="PRO_5021026457" evidence="5">
    <location>
        <begin position="24"/>
        <end position="366"/>
    </location>
</feature>
<dbReference type="GO" id="GO:0016209">
    <property type="term" value="F:antioxidant activity"/>
    <property type="evidence" value="ECO:0007669"/>
    <property type="project" value="InterPro"/>
</dbReference>